<keyword evidence="2" id="KW-0223">Dioxygenase</keyword>
<dbReference type="GO" id="GO:0051213">
    <property type="term" value="F:dioxygenase activity"/>
    <property type="evidence" value="ECO:0007669"/>
    <property type="project" value="UniProtKB-KW"/>
</dbReference>
<evidence type="ECO:0000259" key="4">
    <source>
        <dbReference type="Pfam" id="PF05118"/>
    </source>
</evidence>
<organism evidence="5 8">
    <name type="scientific">Bordetella genomosp. 1</name>
    <dbReference type="NCBI Taxonomy" id="1395607"/>
    <lineage>
        <taxon>Bacteria</taxon>
        <taxon>Pseudomonadati</taxon>
        <taxon>Pseudomonadota</taxon>
        <taxon>Betaproteobacteria</taxon>
        <taxon>Burkholderiales</taxon>
        <taxon>Alcaligenaceae</taxon>
        <taxon>Bordetella</taxon>
    </lineage>
</organism>
<dbReference type="SUPFAM" id="SSF51197">
    <property type="entry name" value="Clavaminate synthase-like"/>
    <property type="match status" value="1"/>
</dbReference>
<dbReference type="NCBIfam" id="NF033391">
    <property type="entry name" value="lipid_A_LpxO"/>
    <property type="match status" value="1"/>
</dbReference>
<dbReference type="Proteomes" id="UP000217005">
    <property type="component" value="Unassembled WGS sequence"/>
</dbReference>
<dbReference type="PANTHER" id="PTHR46332">
    <property type="entry name" value="ASPARTATE BETA-HYDROXYLASE DOMAIN-CONTAINING PROTEIN 2"/>
    <property type="match status" value="1"/>
</dbReference>
<dbReference type="EMBL" id="NEVR01000002">
    <property type="protein sequence ID" value="OZI65739.1"/>
    <property type="molecule type" value="Genomic_DNA"/>
</dbReference>
<evidence type="ECO:0000256" key="3">
    <source>
        <dbReference type="ARBA" id="ARBA00023002"/>
    </source>
</evidence>
<gene>
    <name evidence="6" type="ORF">CAL27_12050</name>
    <name evidence="5" type="ORF">CEG14_08350</name>
</gene>
<keyword evidence="7" id="KW-1185">Reference proteome</keyword>
<keyword evidence="3" id="KW-0560">Oxidoreductase</keyword>
<dbReference type="InterPro" id="IPR007803">
    <property type="entry name" value="Asp/Arg/Pro-Hydrxlase"/>
</dbReference>
<evidence type="ECO:0000313" key="5">
    <source>
        <dbReference type="EMBL" id="OZI39512.1"/>
    </source>
</evidence>
<proteinExistence type="inferred from homology"/>
<dbReference type="InterPro" id="IPR047694">
    <property type="entry name" value="Lipid_A_LpxO-like"/>
</dbReference>
<evidence type="ECO:0000256" key="1">
    <source>
        <dbReference type="ARBA" id="ARBA00007730"/>
    </source>
</evidence>
<dbReference type="EMBL" id="NEVL01000002">
    <property type="protein sequence ID" value="OZI39512.1"/>
    <property type="molecule type" value="Genomic_DNA"/>
</dbReference>
<name>A0A261SRA6_9BORD</name>
<comment type="caution">
    <text evidence="5">The sequence shown here is derived from an EMBL/GenBank/DDBJ whole genome shotgun (WGS) entry which is preliminary data.</text>
</comment>
<dbReference type="OrthoDB" id="21665at2"/>
<dbReference type="RefSeq" id="WP_094825879.1">
    <property type="nucleotide sequence ID" value="NZ_NEVL01000002.1"/>
</dbReference>
<evidence type="ECO:0000313" key="6">
    <source>
        <dbReference type="EMBL" id="OZI65739.1"/>
    </source>
</evidence>
<dbReference type="Proteomes" id="UP000216354">
    <property type="component" value="Unassembled WGS sequence"/>
</dbReference>
<dbReference type="Pfam" id="PF05118">
    <property type="entry name" value="Asp_Arg_Hydrox"/>
    <property type="match status" value="1"/>
</dbReference>
<sequence>MKWLIPGIWLAAILFAHFRGRVRLPLGRQFLDHSVLLAPVNAFMVLSSRVPTTPYLTSREIPELQVLDDNWEVIREEALKMAELRRIKAAERHDDIGFNSFFKYGWKRFYLKWYDARHPSAEELCPKTVAILKSLPKVKAAMFAELPPGGKLNAHRDPFSGSLRYHLGLVTPNDDRCFIRVDGDDYSWRDGESVVFDETYVHEAHNRSEANRIILFCDVERPLKWRWAEAFNRWFGRVVMSAASSPNDAGDQTGAINKLTHLHWKVDQQRKRFKAWNRTVYKLTKYALIVLVIAGFLLI</sequence>
<dbReference type="InterPro" id="IPR027443">
    <property type="entry name" value="IPNS-like_sf"/>
</dbReference>
<protein>
    <submittedName>
        <fullName evidence="6">Aspartyl beta-hydroxylase</fullName>
    </submittedName>
    <submittedName>
        <fullName evidence="5">Lipid A hydroxylase LpxO</fullName>
    </submittedName>
</protein>
<evidence type="ECO:0000256" key="2">
    <source>
        <dbReference type="ARBA" id="ARBA00022964"/>
    </source>
</evidence>
<dbReference type="PANTHER" id="PTHR46332:SF5">
    <property type="entry name" value="ASPARTATE BETA-HYDROXYLASE DOMAIN CONTAINING 2"/>
    <property type="match status" value="1"/>
</dbReference>
<dbReference type="Gene3D" id="2.60.120.330">
    <property type="entry name" value="B-lactam Antibiotic, Isopenicillin N Synthase, Chain"/>
    <property type="match status" value="1"/>
</dbReference>
<reference evidence="6 7" key="1">
    <citation type="submission" date="2017-05" db="EMBL/GenBank/DDBJ databases">
        <title>Complete and WGS of Bordetella genogroups.</title>
        <authorList>
            <person name="Spilker T."/>
            <person name="Lipuma J."/>
        </authorList>
    </citation>
    <scope>NUCLEOTIDE SEQUENCE [LARGE SCALE GENOMIC DNA]</scope>
    <source>
        <strain evidence="6 7">AU9795</strain>
    </source>
</reference>
<dbReference type="AlphaFoldDB" id="A0A261SRA6"/>
<dbReference type="InterPro" id="IPR051821">
    <property type="entry name" value="Asp/Asn_beta-hydroxylase"/>
</dbReference>
<accession>A0A261SRA6</accession>
<evidence type="ECO:0000313" key="8">
    <source>
        <dbReference type="Proteomes" id="UP000217005"/>
    </source>
</evidence>
<comment type="similarity">
    <text evidence="1">Belongs to the aspartyl/asparaginyl beta-hydroxylase family.</text>
</comment>
<evidence type="ECO:0000313" key="7">
    <source>
        <dbReference type="Proteomes" id="UP000216354"/>
    </source>
</evidence>
<feature type="domain" description="Aspartyl/asparaginy/proline hydroxylase" evidence="4">
    <location>
        <begin position="69"/>
        <end position="222"/>
    </location>
</feature>
<reference evidence="5 8" key="2">
    <citation type="submission" date="2017-05" db="EMBL/GenBank/DDBJ databases">
        <title>Complete and WGS of Bordetella genogroups.</title>
        <authorList>
            <person name="Spilker T."/>
            <person name="LiPuma J."/>
        </authorList>
    </citation>
    <scope>NUCLEOTIDE SEQUENCE [LARGE SCALE GENOMIC DNA]</scope>
    <source>
        <strain evidence="5 8">AU17610</strain>
    </source>
</reference>